<dbReference type="KEGG" id="ptl:AOT13_07110"/>
<dbReference type="EMBL" id="CP016622">
    <property type="protein sequence ID" value="ANZ29863.1"/>
    <property type="molecule type" value="Genomic_DNA"/>
</dbReference>
<evidence type="ECO:0000313" key="1">
    <source>
        <dbReference type="EMBL" id="ANZ29863.1"/>
    </source>
</evidence>
<keyword evidence="2" id="KW-1185">Reference proteome</keyword>
<protein>
    <submittedName>
        <fullName evidence="1">Uncharacterized protein</fullName>
    </submittedName>
</protein>
<accession>A0AAN1D679</accession>
<evidence type="ECO:0000313" key="2">
    <source>
        <dbReference type="Proteomes" id="UP000093052"/>
    </source>
</evidence>
<name>A0AAN1D679_PARTM</name>
<reference evidence="2" key="1">
    <citation type="journal article" date="2016" name="Genome Announc.">
        <title>Complete Genome Sequence of Geobacillus thermoglucosidasius NCIMB 11955, the Progenitor of a Bioethanol Production Strain.</title>
        <authorList>
            <person name="Sheng L."/>
            <person name="Zhang Y."/>
            <person name="Minton N.P."/>
        </authorList>
    </citation>
    <scope>NUCLEOTIDE SEQUENCE [LARGE SCALE GENOMIC DNA]</scope>
    <source>
        <strain evidence="2">NCIMB 11955</strain>
    </source>
</reference>
<organism evidence="1 2">
    <name type="scientific">Parageobacillus thermoglucosidasius</name>
    <name type="common">Geobacillus thermoglucosidasius</name>
    <dbReference type="NCBI Taxonomy" id="1426"/>
    <lineage>
        <taxon>Bacteria</taxon>
        <taxon>Bacillati</taxon>
        <taxon>Bacillota</taxon>
        <taxon>Bacilli</taxon>
        <taxon>Bacillales</taxon>
        <taxon>Anoxybacillaceae</taxon>
        <taxon>Parageobacillus</taxon>
    </lineage>
</organism>
<proteinExistence type="predicted"/>
<sequence length="59" mass="6633">MALAASKEQKGGGEEGRIWQKKRVNANRYTFEKLHENGASMETKKRNIISAGMEVPKVQ</sequence>
<gene>
    <name evidence="1" type="ORF">BCV53_07120</name>
</gene>
<dbReference type="Proteomes" id="UP000093052">
    <property type="component" value="Chromosome"/>
</dbReference>
<dbReference type="AlphaFoldDB" id="A0AAN1D679"/>